<organism evidence="1 2">
    <name type="scientific">Heyndrickxia sporothermodurans</name>
    <dbReference type="NCBI Taxonomy" id="46224"/>
    <lineage>
        <taxon>Bacteria</taxon>
        <taxon>Bacillati</taxon>
        <taxon>Bacillota</taxon>
        <taxon>Bacilli</taxon>
        <taxon>Bacillales</taxon>
        <taxon>Bacillaceae</taxon>
        <taxon>Heyndrickxia</taxon>
    </lineage>
</organism>
<proteinExistence type="predicted"/>
<dbReference type="AlphaFoldDB" id="A0A150KLL6"/>
<dbReference type="PATRIC" id="fig|46224.3.peg.299"/>
<evidence type="ECO:0000313" key="1">
    <source>
        <dbReference type="EMBL" id="KYC94269.1"/>
    </source>
</evidence>
<name>A0A150KLL6_9BACI</name>
<evidence type="ECO:0000313" key="2">
    <source>
        <dbReference type="Proteomes" id="UP000075666"/>
    </source>
</evidence>
<accession>A0A150KLL6</accession>
<keyword evidence="2" id="KW-1185">Reference proteome</keyword>
<comment type="caution">
    <text evidence="1">The sequence shown here is derived from an EMBL/GenBank/DDBJ whole genome shotgun (WGS) entry which is preliminary data.</text>
</comment>
<dbReference type="Pfam" id="PF12294">
    <property type="entry name" value="DUF3626"/>
    <property type="match status" value="1"/>
</dbReference>
<reference evidence="1 2" key="1">
    <citation type="submission" date="2016-01" db="EMBL/GenBank/DDBJ databases">
        <title>Genome Sequences of Twelve Sporeforming Bacillus Species Isolated from Foods.</title>
        <authorList>
            <person name="Berendsen E.M."/>
            <person name="Wells-Bennik M.H."/>
            <person name="Krawcyk A.O."/>
            <person name="De Jong A."/>
            <person name="Holsappel S."/>
            <person name="Eijlander R.T."/>
            <person name="Kuipers O.P."/>
        </authorList>
    </citation>
    <scope>NUCLEOTIDE SEQUENCE [LARGE SCALE GENOMIC DNA]</scope>
    <source>
        <strain evidence="1 2">B4102</strain>
    </source>
</reference>
<dbReference type="STRING" id="46224.B4102_3620"/>
<dbReference type="Proteomes" id="UP000075666">
    <property type="component" value="Unassembled WGS sequence"/>
</dbReference>
<sequence length="67" mass="7761">MPSLAKRIAKNDFINTNMIGFAAIDLKRDPTSWSDLGTYNEVLQELKLLWHVLVRYGKPVRNFVQIN</sequence>
<dbReference type="OrthoDB" id="3770261at2"/>
<dbReference type="EMBL" id="LQYN01000102">
    <property type="protein sequence ID" value="KYC94269.1"/>
    <property type="molecule type" value="Genomic_DNA"/>
</dbReference>
<dbReference type="InterPro" id="IPR022074">
    <property type="entry name" value="DUF3626"/>
</dbReference>
<protein>
    <submittedName>
        <fullName evidence="1">Uncharacterized protein</fullName>
    </submittedName>
</protein>
<gene>
    <name evidence="1" type="ORF">B4102_3620</name>
</gene>